<dbReference type="Pfam" id="PF05180">
    <property type="entry name" value="zf-DNL"/>
    <property type="match status" value="1"/>
</dbReference>
<dbReference type="Proteomes" id="UP001566132">
    <property type="component" value="Unassembled WGS sequence"/>
</dbReference>
<evidence type="ECO:0000256" key="3">
    <source>
        <dbReference type="ARBA" id="ARBA00022833"/>
    </source>
</evidence>
<keyword evidence="2 4" id="KW-0863">Zinc-finger</keyword>
<evidence type="ECO:0000256" key="4">
    <source>
        <dbReference type="PROSITE-ProRule" id="PRU00834"/>
    </source>
</evidence>
<evidence type="ECO:0000256" key="2">
    <source>
        <dbReference type="ARBA" id="ARBA00022771"/>
    </source>
</evidence>
<dbReference type="PROSITE" id="PS51501">
    <property type="entry name" value="ZF_DNL"/>
    <property type="match status" value="1"/>
</dbReference>
<dbReference type="AlphaFoldDB" id="A0ABD1F6H8"/>
<sequence length="125" mass="13953">MARLLISSTKRLYSLVSHCRSLQGSTNNFANIIRQQSFSVSSSQPLTKLEAKIRLEYTCKVCGVRNTNEISKVAYTSGVVIVTCSGCQNNHLIADNLKWFTDLNGKKNIEEILREKGETVIKNSV</sequence>
<evidence type="ECO:0000313" key="7">
    <source>
        <dbReference type="Proteomes" id="UP001566132"/>
    </source>
</evidence>
<protein>
    <recommendedName>
        <fullName evidence="5">DNL-type domain-containing protein</fullName>
    </recommendedName>
</protein>
<gene>
    <name evidence="6" type="ORF">ABEB36_002644</name>
</gene>
<evidence type="ECO:0000259" key="5">
    <source>
        <dbReference type="PROSITE" id="PS51501"/>
    </source>
</evidence>
<keyword evidence="7" id="KW-1185">Reference proteome</keyword>
<dbReference type="EMBL" id="JBDJPC010000002">
    <property type="protein sequence ID" value="KAL1513206.1"/>
    <property type="molecule type" value="Genomic_DNA"/>
</dbReference>
<accession>A0ABD1F6H8</accession>
<evidence type="ECO:0000313" key="6">
    <source>
        <dbReference type="EMBL" id="KAL1513206.1"/>
    </source>
</evidence>
<dbReference type="PANTHER" id="PTHR20922">
    <property type="entry name" value="DNL-TYPE ZINC FINGER PROTEIN"/>
    <property type="match status" value="1"/>
</dbReference>
<reference evidence="6 7" key="1">
    <citation type="submission" date="2024-05" db="EMBL/GenBank/DDBJ databases">
        <title>Genetic variation in Jamaican populations of the coffee berry borer (Hypothenemus hampei).</title>
        <authorList>
            <person name="Errbii M."/>
            <person name="Myrie A."/>
        </authorList>
    </citation>
    <scope>NUCLEOTIDE SEQUENCE [LARGE SCALE GENOMIC DNA]</scope>
    <source>
        <strain evidence="6">JA-Hopewell-2020-01-JO</strain>
        <tissue evidence="6">Whole body</tissue>
    </source>
</reference>
<dbReference type="PANTHER" id="PTHR20922:SF13">
    <property type="entry name" value="DNL-TYPE ZINC FINGER PROTEIN"/>
    <property type="match status" value="1"/>
</dbReference>
<feature type="domain" description="DNL-type" evidence="5">
    <location>
        <begin position="48"/>
        <end position="125"/>
    </location>
</feature>
<organism evidence="6 7">
    <name type="scientific">Hypothenemus hampei</name>
    <name type="common">Coffee berry borer</name>
    <dbReference type="NCBI Taxonomy" id="57062"/>
    <lineage>
        <taxon>Eukaryota</taxon>
        <taxon>Metazoa</taxon>
        <taxon>Ecdysozoa</taxon>
        <taxon>Arthropoda</taxon>
        <taxon>Hexapoda</taxon>
        <taxon>Insecta</taxon>
        <taxon>Pterygota</taxon>
        <taxon>Neoptera</taxon>
        <taxon>Endopterygota</taxon>
        <taxon>Coleoptera</taxon>
        <taxon>Polyphaga</taxon>
        <taxon>Cucujiformia</taxon>
        <taxon>Curculionidae</taxon>
        <taxon>Scolytinae</taxon>
        <taxon>Hypothenemus</taxon>
    </lineage>
</organism>
<comment type="caution">
    <text evidence="6">The sequence shown here is derived from an EMBL/GenBank/DDBJ whole genome shotgun (WGS) entry which is preliminary data.</text>
</comment>
<dbReference type="InterPro" id="IPR007853">
    <property type="entry name" value="Znf_DNL-typ"/>
</dbReference>
<name>A0ABD1F6H8_HYPHA</name>
<dbReference type="GO" id="GO:0008270">
    <property type="term" value="F:zinc ion binding"/>
    <property type="evidence" value="ECO:0007669"/>
    <property type="project" value="UniProtKB-KW"/>
</dbReference>
<proteinExistence type="predicted"/>
<dbReference type="InterPro" id="IPR024158">
    <property type="entry name" value="Mt_import_TIM15"/>
</dbReference>
<evidence type="ECO:0000256" key="1">
    <source>
        <dbReference type="ARBA" id="ARBA00022723"/>
    </source>
</evidence>
<keyword evidence="3" id="KW-0862">Zinc</keyword>
<keyword evidence="1" id="KW-0479">Metal-binding</keyword>